<dbReference type="InterPro" id="IPR002110">
    <property type="entry name" value="Ankyrin_rpt"/>
</dbReference>
<proteinExistence type="predicted"/>
<dbReference type="OrthoDB" id="10264606at2759"/>
<dbReference type="PRINTS" id="PR01415">
    <property type="entry name" value="ANKYRIN"/>
</dbReference>
<evidence type="ECO:0000256" key="3">
    <source>
        <dbReference type="PROSITE-ProRule" id="PRU00023"/>
    </source>
</evidence>
<dbReference type="PROSITE" id="PS50088">
    <property type="entry name" value="ANK_REPEAT"/>
    <property type="match status" value="4"/>
</dbReference>
<accession>A0A812RCM6</accession>
<comment type="caution">
    <text evidence="4">The sequence shown here is derived from an EMBL/GenBank/DDBJ whole genome shotgun (WGS) entry which is preliminary data.</text>
</comment>
<feature type="repeat" description="ANK" evidence="3">
    <location>
        <begin position="252"/>
        <end position="284"/>
    </location>
</feature>
<dbReference type="SMART" id="SM00248">
    <property type="entry name" value="ANK"/>
    <property type="match status" value="4"/>
</dbReference>
<feature type="repeat" description="ANK" evidence="3">
    <location>
        <begin position="219"/>
        <end position="251"/>
    </location>
</feature>
<keyword evidence="1" id="KW-0677">Repeat</keyword>
<dbReference type="Pfam" id="PF12796">
    <property type="entry name" value="Ank_2"/>
    <property type="match status" value="2"/>
</dbReference>
<keyword evidence="2 3" id="KW-0040">ANK repeat</keyword>
<dbReference type="InterPro" id="IPR036770">
    <property type="entry name" value="Ankyrin_rpt-contain_sf"/>
</dbReference>
<dbReference type="InterPro" id="IPR029071">
    <property type="entry name" value="Ubiquitin-like_domsf"/>
</dbReference>
<evidence type="ECO:0000256" key="1">
    <source>
        <dbReference type="ARBA" id="ARBA00022737"/>
    </source>
</evidence>
<dbReference type="EMBL" id="CAJNIZ010019990">
    <property type="protein sequence ID" value="CAE7434485.1"/>
    <property type="molecule type" value="Genomic_DNA"/>
</dbReference>
<sequence length="312" mass="33708">MTIRAQACMPSDKSSAKAAAGDTHISGMLRVRRMSGQELPAVSMEDIRRVWDLKKSLCQLHGFPICMQELMHNGKTLDNLTLLDAPMDIELVLSAPSTAEQLLAAGKELVKACETGSLEVVRSLLQVGVNKDFQNPDYMQLPRTERHHYVGIAGFTPLIVVAVYGHIEITRLLLEGGANRDAQDKRGFSALMCAAEYGHLEIVRILLEGGADKDLQSKGGVTALMRAVDSGHMEIARLLIEAGANKDTQDEDGHTALMLAAEDGQVQICQLLLEAGANKDLKSLLGTTALMLAVDSCHGETAKLLSAKARRV</sequence>
<keyword evidence="5" id="KW-1185">Reference proteome</keyword>
<feature type="repeat" description="ANK" evidence="3">
    <location>
        <begin position="186"/>
        <end position="218"/>
    </location>
</feature>
<dbReference type="SUPFAM" id="SSF48403">
    <property type="entry name" value="Ankyrin repeat"/>
    <property type="match status" value="1"/>
</dbReference>
<dbReference type="Gene3D" id="1.25.40.20">
    <property type="entry name" value="Ankyrin repeat-containing domain"/>
    <property type="match status" value="2"/>
</dbReference>
<evidence type="ECO:0000256" key="2">
    <source>
        <dbReference type="ARBA" id="ARBA00023043"/>
    </source>
</evidence>
<dbReference type="InterPro" id="IPR050889">
    <property type="entry name" value="Dendritic_Spine_Reg/Scaffold"/>
</dbReference>
<protein>
    <submittedName>
        <fullName evidence="4">Kidins220b protein</fullName>
    </submittedName>
</protein>
<dbReference type="CDD" id="cd17039">
    <property type="entry name" value="Ubl_ubiquitin_like"/>
    <property type="match status" value="1"/>
</dbReference>
<gene>
    <name evidence="4" type="primary">kidins220b</name>
    <name evidence="4" type="ORF">SPIL2461_LOCUS10612</name>
</gene>
<dbReference type="PANTHER" id="PTHR24166:SF48">
    <property type="entry name" value="PROTEIN VAPYRIN"/>
    <property type="match status" value="1"/>
</dbReference>
<organism evidence="4 5">
    <name type="scientific">Symbiodinium pilosum</name>
    <name type="common">Dinoflagellate</name>
    <dbReference type="NCBI Taxonomy" id="2952"/>
    <lineage>
        <taxon>Eukaryota</taxon>
        <taxon>Sar</taxon>
        <taxon>Alveolata</taxon>
        <taxon>Dinophyceae</taxon>
        <taxon>Suessiales</taxon>
        <taxon>Symbiodiniaceae</taxon>
        <taxon>Symbiodinium</taxon>
    </lineage>
</organism>
<feature type="repeat" description="ANK" evidence="3">
    <location>
        <begin position="153"/>
        <end position="185"/>
    </location>
</feature>
<dbReference type="PANTHER" id="PTHR24166">
    <property type="entry name" value="ROLLING PEBBLES, ISOFORM B"/>
    <property type="match status" value="1"/>
</dbReference>
<evidence type="ECO:0000313" key="5">
    <source>
        <dbReference type="Proteomes" id="UP000649617"/>
    </source>
</evidence>
<dbReference type="SUPFAM" id="SSF54236">
    <property type="entry name" value="Ubiquitin-like"/>
    <property type="match status" value="1"/>
</dbReference>
<name>A0A812RCM6_SYMPI</name>
<reference evidence="4" key="1">
    <citation type="submission" date="2021-02" db="EMBL/GenBank/DDBJ databases">
        <authorList>
            <person name="Dougan E. K."/>
            <person name="Rhodes N."/>
            <person name="Thang M."/>
            <person name="Chan C."/>
        </authorList>
    </citation>
    <scope>NUCLEOTIDE SEQUENCE</scope>
</reference>
<dbReference type="Proteomes" id="UP000649617">
    <property type="component" value="Unassembled WGS sequence"/>
</dbReference>
<dbReference type="AlphaFoldDB" id="A0A812RCM6"/>
<evidence type="ECO:0000313" key="4">
    <source>
        <dbReference type="EMBL" id="CAE7434485.1"/>
    </source>
</evidence>
<dbReference type="PROSITE" id="PS50297">
    <property type="entry name" value="ANK_REP_REGION"/>
    <property type="match status" value="4"/>
</dbReference>